<dbReference type="EMBL" id="AHKC01019434">
    <property type="protein sequence ID" value="EKF27010.1"/>
    <property type="molecule type" value="Genomic_DNA"/>
</dbReference>
<name>K2MIQ9_TRYCR</name>
<feature type="compositionally biased region" description="Polar residues" evidence="1">
    <location>
        <begin position="18"/>
        <end position="29"/>
    </location>
</feature>
<feature type="compositionally biased region" description="Basic and acidic residues" evidence="1">
    <location>
        <begin position="157"/>
        <end position="169"/>
    </location>
</feature>
<sequence length="210" mass="21856">MKNNAFGTPEAKLPATKVASQPTIVSQPSDKPANEPVPRHEVQQEDASSSQRHVSPAQSSGNTNDPAVSKQASSSVLGFPPAPAGENLHSSVDSASSFSPTPSAGSHREVLETQASVGGEHIEVDQEDSPTNVAASTIQLTDKADEDSLRNGNSEDSTQHSIDHEENTEFRPAVGANSSTDPATVHRNDNVLEGDAAPNNSSTATGETKI</sequence>
<feature type="region of interest" description="Disordered" evidence="1">
    <location>
        <begin position="1"/>
        <end position="210"/>
    </location>
</feature>
<dbReference type="Proteomes" id="UP000007350">
    <property type="component" value="Unassembled WGS sequence"/>
</dbReference>
<keyword evidence="3" id="KW-1185">Reference proteome</keyword>
<evidence type="ECO:0000313" key="3">
    <source>
        <dbReference type="Proteomes" id="UP000007350"/>
    </source>
</evidence>
<feature type="compositionally biased region" description="Polar residues" evidence="1">
    <location>
        <begin position="45"/>
        <end position="76"/>
    </location>
</feature>
<feature type="compositionally biased region" description="Polar residues" evidence="1">
    <location>
        <begin position="88"/>
        <end position="104"/>
    </location>
</feature>
<gene>
    <name evidence="2" type="ORF">MOQ_009277</name>
</gene>
<comment type="caution">
    <text evidence="2">The sequence shown here is derived from an EMBL/GenBank/DDBJ whole genome shotgun (WGS) entry which is preliminary data.</text>
</comment>
<feature type="non-terminal residue" evidence="2">
    <location>
        <position position="210"/>
    </location>
</feature>
<evidence type="ECO:0000313" key="2">
    <source>
        <dbReference type="EMBL" id="EKF27010.1"/>
    </source>
</evidence>
<organism evidence="2 3">
    <name type="scientific">Trypanosoma cruzi marinkellei</name>
    <dbReference type="NCBI Taxonomy" id="85056"/>
    <lineage>
        <taxon>Eukaryota</taxon>
        <taxon>Discoba</taxon>
        <taxon>Euglenozoa</taxon>
        <taxon>Kinetoplastea</taxon>
        <taxon>Metakinetoplastina</taxon>
        <taxon>Trypanosomatida</taxon>
        <taxon>Trypanosomatidae</taxon>
        <taxon>Trypanosoma</taxon>
        <taxon>Schizotrypanum</taxon>
    </lineage>
</organism>
<accession>K2MIQ9</accession>
<dbReference type="AlphaFoldDB" id="K2MIQ9"/>
<evidence type="ECO:0000256" key="1">
    <source>
        <dbReference type="SAM" id="MobiDB-lite"/>
    </source>
</evidence>
<protein>
    <submittedName>
        <fullName evidence="2">Trans-sialidase, putative</fullName>
    </submittedName>
</protein>
<feature type="compositionally biased region" description="Polar residues" evidence="1">
    <location>
        <begin position="129"/>
        <end position="140"/>
    </location>
</feature>
<reference evidence="2 3" key="1">
    <citation type="journal article" date="2012" name="BMC Genomics">
        <title>Comparative genomic analysis of human infective Trypanosoma cruzi lineages with the bat-restricted subspecies T. cruzi marinkellei.</title>
        <authorList>
            <person name="Franzen O."/>
            <person name="Talavera-Lopez C."/>
            <person name="Ochaya S."/>
            <person name="Butler C.E."/>
            <person name="Messenger L.A."/>
            <person name="Lewis M.D."/>
            <person name="Llewellyn M.S."/>
            <person name="Marinkelle C.J."/>
            <person name="Tyler K.M."/>
            <person name="Miles M.A."/>
            <person name="Andersson B."/>
        </authorList>
    </citation>
    <scope>NUCLEOTIDE SEQUENCE [LARGE SCALE GENOMIC DNA]</scope>
    <source>
        <strain evidence="2 3">B7</strain>
    </source>
</reference>
<dbReference type="OrthoDB" id="10535816at2759"/>
<feature type="compositionally biased region" description="Polar residues" evidence="1">
    <location>
        <begin position="198"/>
        <end position="210"/>
    </location>
</feature>
<proteinExistence type="predicted"/>